<feature type="transmembrane region" description="Helical" evidence="6">
    <location>
        <begin position="69"/>
        <end position="91"/>
    </location>
</feature>
<dbReference type="PANTHER" id="PTHR10838:SF19">
    <property type="entry name" value="SYNAPTOGYRIN-2 LIKE PROTEIN-RELATED"/>
    <property type="match status" value="1"/>
</dbReference>
<dbReference type="PANTHER" id="PTHR10838">
    <property type="entry name" value="SYNAPTOGYRIN"/>
    <property type="match status" value="1"/>
</dbReference>
<reference evidence="9" key="3">
    <citation type="submission" date="2025-09" db="UniProtKB">
        <authorList>
            <consortium name="Ensembl"/>
        </authorList>
    </citation>
    <scope>IDENTIFICATION</scope>
</reference>
<evidence type="ECO:0000256" key="6">
    <source>
        <dbReference type="PIRNR" id="PIRNR011282"/>
    </source>
</evidence>
<dbReference type="InterPro" id="IPR016579">
    <property type="entry name" value="Synaptogyrin"/>
</dbReference>
<comment type="similarity">
    <text evidence="2 6">Belongs to the synaptogyrin family.</text>
</comment>
<feature type="transmembrane region" description="Helical" evidence="6">
    <location>
        <begin position="30"/>
        <end position="49"/>
    </location>
</feature>
<feature type="transmembrane region" description="Helical" evidence="6">
    <location>
        <begin position="146"/>
        <end position="166"/>
    </location>
</feature>
<evidence type="ECO:0000256" key="7">
    <source>
        <dbReference type="SAM" id="MobiDB-lite"/>
    </source>
</evidence>
<evidence type="ECO:0000256" key="5">
    <source>
        <dbReference type="ARBA" id="ARBA00023136"/>
    </source>
</evidence>
<dbReference type="GeneTree" id="ENSGT00950000182935"/>
<dbReference type="STRING" id="64144.ENSATEP00000035205"/>
<dbReference type="InParanoid" id="A0A3Q1JPF3"/>
<dbReference type="Ensembl" id="ENSATET00000035713.3">
    <property type="protein sequence ID" value="ENSATEP00000035205.1"/>
    <property type="gene ID" value="ENSATEG00000024200.3"/>
</dbReference>
<proteinExistence type="inferred from homology"/>
<reference evidence="9" key="1">
    <citation type="submission" date="2021-04" db="EMBL/GenBank/DDBJ databases">
        <authorList>
            <consortium name="Wellcome Sanger Institute Data Sharing"/>
        </authorList>
    </citation>
    <scope>NUCLEOTIDE SEQUENCE [LARGE SCALE GENOMIC DNA]</scope>
</reference>
<sequence>MQGSAYGASLAGGTFDLGSFVKRPQTILRVLSWLFSIVVFASITAEGYINPSTEEETHCMFNGNDSACSYGVGIGVLAFLACVVFLILDGYFPQISNAKERKYIVIGDLVFSAAWTLLWFICFCVLTNQWNKTTNQKDFAADAARAILAFSFFSIITWAALAYFAYAKYRQGITDFEQDYRDPANDHTTPYPPAPYDSGPTGYQQSPYSHNQQQPGEYQPPSY</sequence>
<dbReference type="Proteomes" id="UP000265040">
    <property type="component" value="Chromosome 8"/>
</dbReference>
<feature type="domain" description="MARVEL" evidence="8">
    <location>
        <begin position="20"/>
        <end position="170"/>
    </location>
</feature>
<dbReference type="GO" id="GO:0030672">
    <property type="term" value="C:synaptic vesicle membrane"/>
    <property type="evidence" value="ECO:0007669"/>
    <property type="project" value="TreeGrafter"/>
</dbReference>
<dbReference type="GO" id="GO:0031594">
    <property type="term" value="C:neuromuscular junction"/>
    <property type="evidence" value="ECO:0007669"/>
    <property type="project" value="TreeGrafter"/>
</dbReference>
<protein>
    <recommendedName>
        <fullName evidence="6">Synaptogyrin</fullName>
    </recommendedName>
</protein>
<reference evidence="9" key="2">
    <citation type="submission" date="2025-08" db="UniProtKB">
        <authorList>
            <consortium name="Ensembl"/>
        </authorList>
    </citation>
    <scope>IDENTIFICATION</scope>
</reference>
<evidence type="ECO:0000256" key="3">
    <source>
        <dbReference type="ARBA" id="ARBA00022692"/>
    </source>
</evidence>
<comment type="subcellular location">
    <subcellularLocation>
        <location evidence="1 6">Membrane</location>
        <topology evidence="1 6">Multi-pass membrane protein</topology>
    </subcellularLocation>
</comment>
<evidence type="ECO:0000313" key="9">
    <source>
        <dbReference type="Ensembl" id="ENSATEP00000035205.1"/>
    </source>
</evidence>
<dbReference type="InterPro" id="IPR008253">
    <property type="entry name" value="Marvel"/>
</dbReference>
<organism evidence="9 10">
    <name type="scientific">Anabas testudineus</name>
    <name type="common">Climbing perch</name>
    <name type="synonym">Anthias testudineus</name>
    <dbReference type="NCBI Taxonomy" id="64144"/>
    <lineage>
        <taxon>Eukaryota</taxon>
        <taxon>Metazoa</taxon>
        <taxon>Chordata</taxon>
        <taxon>Craniata</taxon>
        <taxon>Vertebrata</taxon>
        <taxon>Euteleostomi</taxon>
        <taxon>Actinopterygii</taxon>
        <taxon>Neopterygii</taxon>
        <taxon>Teleostei</taxon>
        <taxon>Neoteleostei</taxon>
        <taxon>Acanthomorphata</taxon>
        <taxon>Anabantaria</taxon>
        <taxon>Anabantiformes</taxon>
        <taxon>Anabantoidei</taxon>
        <taxon>Anabantidae</taxon>
        <taxon>Anabas</taxon>
    </lineage>
</organism>
<keyword evidence="3 6" id="KW-0812">Transmembrane</keyword>
<keyword evidence="4 6" id="KW-1133">Transmembrane helix</keyword>
<feature type="compositionally biased region" description="Polar residues" evidence="7">
    <location>
        <begin position="201"/>
        <end position="216"/>
    </location>
</feature>
<evidence type="ECO:0000259" key="8">
    <source>
        <dbReference type="PROSITE" id="PS51225"/>
    </source>
</evidence>
<feature type="transmembrane region" description="Helical" evidence="6">
    <location>
        <begin position="103"/>
        <end position="126"/>
    </location>
</feature>
<dbReference type="Pfam" id="PF01284">
    <property type="entry name" value="MARVEL"/>
    <property type="match status" value="1"/>
</dbReference>
<feature type="region of interest" description="Disordered" evidence="7">
    <location>
        <begin position="181"/>
        <end position="223"/>
    </location>
</feature>
<name>A0A3Q1JPF3_ANATE</name>
<gene>
    <name evidence="9" type="primary">SYNGR2</name>
</gene>
<keyword evidence="10" id="KW-1185">Reference proteome</keyword>
<keyword evidence="5 6" id="KW-0472">Membrane</keyword>
<dbReference type="PIRSF" id="PIRSF011282">
    <property type="entry name" value="Synaptogyrin"/>
    <property type="match status" value="1"/>
</dbReference>
<accession>A0A3Q1JPF3</accession>
<dbReference type="OMA" id="YPNASHE"/>
<evidence type="ECO:0000313" key="10">
    <source>
        <dbReference type="Proteomes" id="UP000265040"/>
    </source>
</evidence>
<evidence type="ECO:0000256" key="2">
    <source>
        <dbReference type="ARBA" id="ARBA00010252"/>
    </source>
</evidence>
<dbReference type="OrthoDB" id="10041611at2759"/>
<evidence type="ECO:0000256" key="4">
    <source>
        <dbReference type="ARBA" id="ARBA00022989"/>
    </source>
</evidence>
<dbReference type="PROSITE" id="PS51225">
    <property type="entry name" value="MARVEL"/>
    <property type="match status" value="1"/>
</dbReference>
<evidence type="ECO:0000256" key="1">
    <source>
        <dbReference type="ARBA" id="ARBA00004141"/>
    </source>
</evidence>
<dbReference type="AlphaFoldDB" id="A0A3Q1JPF3"/>